<evidence type="ECO:0000313" key="1">
    <source>
        <dbReference type="EMBL" id="CAG8635094.1"/>
    </source>
</evidence>
<dbReference type="Proteomes" id="UP000789366">
    <property type="component" value="Unassembled WGS sequence"/>
</dbReference>
<comment type="caution">
    <text evidence="1">The sequence shown here is derived from an EMBL/GenBank/DDBJ whole genome shotgun (WGS) entry which is preliminary data.</text>
</comment>
<gene>
    <name evidence="1" type="ORF">SPELUC_LOCUS8354</name>
</gene>
<protein>
    <submittedName>
        <fullName evidence="1">2455_t:CDS:1</fullName>
    </submittedName>
</protein>
<organism evidence="1 2">
    <name type="scientific">Cetraspora pellucida</name>
    <dbReference type="NCBI Taxonomy" id="1433469"/>
    <lineage>
        <taxon>Eukaryota</taxon>
        <taxon>Fungi</taxon>
        <taxon>Fungi incertae sedis</taxon>
        <taxon>Mucoromycota</taxon>
        <taxon>Glomeromycotina</taxon>
        <taxon>Glomeromycetes</taxon>
        <taxon>Diversisporales</taxon>
        <taxon>Gigasporaceae</taxon>
        <taxon>Cetraspora</taxon>
    </lineage>
</organism>
<name>A0ACA9N5T9_9GLOM</name>
<feature type="non-terminal residue" evidence="1">
    <location>
        <position position="114"/>
    </location>
</feature>
<keyword evidence="2" id="KW-1185">Reference proteome</keyword>
<dbReference type="EMBL" id="CAJVPW010012386">
    <property type="protein sequence ID" value="CAG8635094.1"/>
    <property type="molecule type" value="Genomic_DNA"/>
</dbReference>
<accession>A0ACA9N5T9</accession>
<evidence type="ECO:0000313" key="2">
    <source>
        <dbReference type="Proteomes" id="UP000789366"/>
    </source>
</evidence>
<sequence>MQENEELSAELVDLYEVSFISQTLEDLLAEEMLEDNDYDSNSDNTELKKTRRRKKDYKNKNRENNAGSEKKLKLPLALPDNNINPYGLIRLFFSQSILIKILTNTNEYAKSKNA</sequence>
<reference evidence="1" key="1">
    <citation type="submission" date="2021-06" db="EMBL/GenBank/DDBJ databases">
        <authorList>
            <person name="Kallberg Y."/>
            <person name="Tangrot J."/>
            <person name="Rosling A."/>
        </authorList>
    </citation>
    <scope>NUCLEOTIDE SEQUENCE</scope>
    <source>
        <strain evidence="1">28 12/20/2015</strain>
    </source>
</reference>
<proteinExistence type="predicted"/>